<reference evidence="1 2" key="1">
    <citation type="submission" date="2024-01" db="EMBL/GenBank/DDBJ databases">
        <title>A telomere-to-telomere, gap-free genome of sweet tea (Lithocarpus litseifolius).</title>
        <authorList>
            <person name="Zhou J."/>
        </authorList>
    </citation>
    <scope>NUCLEOTIDE SEQUENCE [LARGE SCALE GENOMIC DNA]</scope>
    <source>
        <strain evidence="1">Zhou-2022a</strain>
        <tissue evidence="1">Leaf</tissue>
    </source>
</reference>
<dbReference type="Proteomes" id="UP001459277">
    <property type="component" value="Unassembled WGS sequence"/>
</dbReference>
<comment type="caution">
    <text evidence="1">The sequence shown here is derived from an EMBL/GenBank/DDBJ whole genome shotgun (WGS) entry which is preliminary data.</text>
</comment>
<protein>
    <submittedName>
        <fullName evidence="1">Uncharacterized protein</fullName>
    </submittedName>
</protein>
<evidence type="ECO:0000313" key="2">
    <source>
        <dbReference type="Proteomes" id="UP001459277"/>
    </source>
</evidence>
<gene>
    <name evidence="1" type="ORF">SO802_029519</name>
</gene>
<dbReference type="EMBL" id="JAZDWU010000010">
    <property type="protein sequence ID" value="KAK9989280.1"/>
    <property type="molecule type" value="Genomic_DNA"/>
</dbReference>
<sequence>MDYGQVVEMKELLCSPPIIRTSLILLCCASIFTEATQAETVEELLKSGNTDVVLGGHVKFLEQKILENAKAAEVAKLMKSDNTDIDVEGFVKFLKKKKLENAEAAVAKELSKIYDSHS</sequence>
<keyword evidence="2" id="KW-1185">Reference proteome</keyword>
<accession>A0AAW2BZ13</accession>
<proteinExistence type="predicted"/>
<dbReference type="AlphaFoldDB" id="A0AAW2BZ13"/>
<organism evidence="1 2">
    <name type="scientific">Lithocarpus litseifolius</name>
    <dbReference type="NCBI Taxonomy" id="425828"/>
    <lineage>
        <taxon>Eukaryota</taxon>
        <taxon>Viridiplantae</taxon>
        <taxon>Streptophyta</taxon>
        <taxon>Embryophyta</taxon>
        <taxon>Tracheophyta</taxon>
        <taxon>Spermatophyta</taxon>
        <taxon>Magnoliopsida</taxon>
        <taxon>eudicotyledons</taxon>
        <taxon>Gunneridae</taxon>
        <taxon>Pentapetalae</taxon>
        <taxon>rosids</taxon>
        <taxon>fabids</taxon>
        <taxon>Fagales</taxon>
        <taxon>Fagaceae</taxon>
        <taxon>Lithocarpus</taxon>
    </lineage>
</organism>
<evidence type="ECO:0000313" key="1">
    <source>
        <dbReference type="EMBL" id="KAK9989280.1"/>
    </source>
</evidence>
<name>A0AAW2BZ13_9ROSI</name>